<comment type="caution">
    <text evidence="1">The sequence shown here is derived from an EMBL/GenBank/DDBJ whole genome shotgun (WGS) entry which is preliminary data.</text>
</comment>
<accession>A0A4Y8PGP8</accession>
<dbReference type="EMBL" id="LXQC01000068">
    <property type="protein sequence ID" value="TFE71563.1"/>
    <property type="molecule type" value="Genomic_DNA"/>
</dbReference>
<sequence length="382" mass="42991">MLFLFFLSAQTLKSQFLSDEDVSIKEKDLREIFQSPILFSDNYLYQNSKTKISSYVSTGDSYLSSSGGKNFQLIEDQDGYGVILESNPSDQLSFVLNPSASIQNVNPLNGTQSTIFTFGSISPLLNNFDAANSASLSWKLDNFTAKGWINQSSIFNNWQTYNVMTEGFGTELSYKSQQQTLFSISLSNNLNRYGMMIPDWSYMYSQSDSLCALRVEQPIHNTPLTLWTEGSFDRATALSGFETTNYSYGWTLPSVKGGLNWVVNSKGYVSIGASSSKLLFNQGWGYENFSDLFGEWKQSVSSKATLNFGTDFQDCNYTAGSQELLYTDQGSRLYISFGPQVKLSKDFSARLDMKYLLGEPDLKYEALQIPNRYFIFSVQGKF</sequence>
<protein>
    <submittedName>
        <fullName evidence="1">Uncharacterized protein</fullName>
    </submittedName>
</protein>
<evidence type="ECO:0000313" key="1">
    <source>
        <dbReference type="EMBL" id="TFE71563.1"/>
    </source>
</evidence>
<organism evidence="1 2">
    <name type="scientific">Methylacidiphilum caldifontis</name>
    <dbReference type="NCBI Taxonomy" id="2795386"/>
    <lineage>
        <taxon>Bacteria</taxon>
        <taxon>Pseudomonadati</taxon>
        <taxon>Verrucomicrobiota</taxon>
        <taxon>Methylacidiphilae</taxon>
        <taxon>Methylacidiphilales</taxon>
        <taxon>Methylacidiphilaceae</taxon>
        <taxon>Methylacidiphilum (ex Ratnadevi et al. 2023)</taxon>
    </lineage>
</organism>
<dbReference type="Proteomes" id="UP000297713">
    <property type="component" value="Unassembled WGS sequence"/>
</dbReference>
<dbReference type="AlphaFoldDB" id="A0A4Y8PGP8"/>
<dbReference type="OrthoDB" id="183612at2"/>
<gene>
    <name evidence="1" type="ORF">A7Q10_04305</name>
</gene>
<name>A0A4Y8PGP8_9BACT</name>
<reference evidence="1 2" key="1">
    <citation type="submission" date="2016-05" db="EMBL/GenBank/DDBJ databases">
        <title>Diversity and Homogeneity among Thermoacidophilic Verrucomicrobia Methanotrophs Linked with Geographical Origin.</title>
        <authorList>
            <person name="Erikstad H.-A."/>
            <person name="Smestad N.B."/>
            <person name="Ceballos R.M."/>
            <person name="Birkeland N.-K."/>
        </authorList>
    </citation>
    <scope>NUCLEOTIDE SEQUENCE [LARGE SCALE GENOMIC DNA]</scope>
    <source>
        <strain evidence="1 2">Phi</strain>
    </source>
</reference>
<evidence type="ECO:0000313" key="2">
    <source>
        <dbReference type="Proteomes" id="UP000297713"/>
    </source>
</evidence>
<proteinExistence type="predicted"/>
<keyword evidence="2" id="KW-1185">Reference proteome</keyword>